<protein>
    <submittedName>
        <fullName evidence="2">Uncharacterized protein</fullName>
    </submittedName>
</protein>
<proteinExistence type="predicted"/>
<feature type="compositionally biased region" description="Low complexity" evidence="1">
    <location>
        <begin position="32"/>
        <end position="43"/>
    </location>
</feature>
<reference evidence="2 3" key="1">
    <citation type="submission" date="2023-08" db="EMBL/GenBank/DDBJ databases">
        <title>Black Yeasts Isolated from many extreme environments.</title>
        <authorList>
            <person name="Coleine C."/>
            <person name="Stajich J.E."/>
            <person name="Selbmann L."/>
        </authorList>
    </citation>
    <scope>NUCLEOTIDE SEQUENCE [LARGE SCALE GENOMIC DNA]</scope>
    <source>
        <strain evidence="2 3">CCFEE 536</strain>
    </source>
</reference>
<feature type="compositionally biased region" description="Polar residues" evidence="1">
    <location>
        <begin position="1"/>
        <end position="18"/>
    </location>
</feature>
<name>A0ABR0LKL9_9PEZI</name>
<feature type="non-terminal residue" evidence="2">
    <location>
        <position position="241"/>
    </location>
</feature>
<evidence type="ECO:0000313" key="2">
    <source>
        <dbReference type="EMBL" id="KAK5189210.1"/>
    </source>
</evidence>
<feature type="compositionally biased region" description="Acidic residues" evidence="1">
    <location>
        <begin position="225"/>
        <end position="241"/>
    </location>
</feature>
<keyword evidence="3" id="KW-1185">Reference proteome</keyword>
<dbReference type="EMBL" id="JAVRRA010018239">
    <property type="protein sequence ID" value="KAK5189210.1"/>
    <property type="molecule type" value="Genomic_DNA"/>
</dbReference>
<feature type="region of interest" description="Disordered" evidence="1">
    <location>
        <begin position="1"/>
        <end position="132"/>
    </location>
</feature>
<dbReference type="Proteomes" id="UP001357485">
    <property type="component" value="Unassembled WGS sequence"/>
</dbReference>
<organism evidence="2 3">
    <name type="scientific">Cryomyces antarcticus</name>
    <dbReference type="NCBI Taxonomy" id="329879"/>
    <lineage>
        <taxon>Eukaryota</taxon>
        <taxon>Fungi</taxon>
        <taxon>Dikarya</taxon>
        <taxon>Ascomycota</taxon>
        <taxon>Pezizomycotina</taxon>
        <taxon>Dothideomycetes</taxon>
        <taxon>Dothideomycetes incertae sedis</taxon>
        <taxon>Cryomyces</taxon>
    </lineage>
</organism>
<evidence type="ECO:0000256" key="1">
    <source>
        <dbReference type="SAM" id="MobiDB-lite"/>
    </source>
</evidence>
<feature type="region of interest" description="Disordered" evidence="1">
    <location>
        <begin position="208"/>
        <end position="241"/>
    </location>
</feature>
<feature type="compositionally biased region" description="Low complexity" evidence="1">
    <location>
        <begin position="77"/>
        <end position="89"/>
    </location>
</feature>
<evidence type="ECO:0000313" key="3">
    <source>
        <dbReference type="Proteomes" id="UP001357485"/>
    </source>
</evidence>
<feature type="compositionally biased region" description="Polar residues" evidence="1">
    <location>
        <begin position="208"/>
        <end position="218"/>
    </location>
</feature>
<comment type="caution">
    <text evidence="2">The sequence shown here is derived from an EMBL/GenBank/DDBJ whole genome shotgun (WGS) entry which is preliminary data.</text>
</comment>
<accession>A0ABR0LKL9</accession>
<sequence>MRSITAPPQLTLRSSPPSVSNPPLRETPAGDDSASVSSSLDSFHSFHESLTKLPPSPPYSNPDMHKRHDSHHKCDISDLTITPTPDITPEAGSLLLDPERTPESSLSSKIGSEHGQKDGANPTTPISPAPAPFATEVRLRRPPVPTRTRSLSPLPLSIRASTHQHKFATSLIHKTYAIFLGPPAHLVALMLRIAARLADGASSLTPSVVRTTGASKTPGQWVGSESEDEWSEDEWSEAEDW</sequence>
<gene>
    <name evidence="2" type="ORF">LTR16_008030</name>
</gene>